<sequence length="55" mass="6509">VRCSGTFTHAPWLFDLTEDSVTVLSETGERDAYFRRFQDSNQRVFKVRRRITSII</sequence>
<organism evidence="1 2">
    <name type="scientific">Pisolithus microcarpus 441</name>
    <dbReference type="NCBI Taxonomy" id="765257"/>
    <lineage>
        <taxon>Eukaryota</taxon>
        <taxon>Fungi</taxon>
        <taxon>Dikarya</taxon>
        <taxon>Basidiomycota</taxon>
        <taxon>Agaricomycotina</taxon>
        <taxon>Agaricomycetes</taxon>
        <taxon>Agaricomycetidae</taxon>
        <taxon>Boletales</taxon>
        <taxon>Sclerodermatineae</taxon>
        <taxon>Pisolithaceae</taxon>
        <taxon>Pisolithus</taxon>
    </lineage>
</organism>
<dbReference type="HOGENOM" id="CLU_3038047_0_0_1"/>
<feature type="non-terminal residue" evidence="1">
    <location>
        <position position="1"/>
    </location>
</feature>
<reference evidence="1 2" key="1">
    <citation type="submission" date="2014-04" db="EMBL/GenBank/DDBJ databases">
        <authorList>
            <consortium name="DOE Joint Genome Institute"/>
            <person name="Kuo A."/>
            <person name="Kohler A."/>
            <person name="Costa M.D."/>
            <person name="Nagy L.G."/>
            <person name="Floudas D."/>
            <person name="Copeland A."/>
            <person name="Barry K.W."/>
            <person name="Cichocki N."/>
            <person name="Veneault-Fourrey C."/>
            <person name="LaButti K."/>
            <person name="Lindquist E.A."/>
            <person name="Lipzen A."/>
            <person name="Lundell T."/>
            <person name="Morin E."/>
            <person name="Murat C."/>
            <person name="Sun H."/>
            <person name="Tunlid A."/>
            <person name="Henrissat B."/>
            <person name="Grigoriev I.V."/>
            <person name="Hibbett D.S."/>
            <person name="Martin F."/>
            <person name="Nordberg H.P."/>
            <person name="Cantor M.N."/>
            <person name="Hua S.X."/>
        </authorList>
    </citation>
    <scope>NUCLEOTIDE SEQUENCE [LARGE SCALE GENOMIC DNA]</scope>
    <source>
        <strain evidence="1 2">441</strain>
    </source>
</reference>
<keyword evidence="2" id="KW-1185">Reference proteome</keyword>
<name>A0A0C9YFB6_9AGAM</name>
<protein>
    <submittedName>
        <fullName evidence="1">Uncharacterized protein</fullName>
    </submittedName>
</protein>
<dbReference type="Proteomes" id="UP000054018">
    <property type="component" value="Unassembled WGS sequence"/>
</dbReference>
<evidence type="ECO:0000313" key="1">
    <source>
        <dbReference type="EMBL" id="KIK15296.1"/>
    </source>
</evidence>
<proteinExistence type="predicted"/>
<dbReference type="AlphaFoldDB" id="A0A0C9YFB6"/>
<dbReference type="EMBL" id="KN833897">
    <property type="protein sequence ID" value="KIK15296.1"/>
    <property type="molecule type" value="Genomic_DNA"/>
</dbReference>
<accession>A0A0C9YFB6</accession>
<reference evidence="2" key="2">
    <citation type="submission" date="2015-01" db="EMBL/GenBank/DDBJ databases">
        <title>Evolutionary Origins and Diversification of the Mycorrhizal Mutualists.</title>
        <authorList>
            <consortium name="DOE Joint Genome Institute"/>
            <consortium name="Mycorrhizal Genomics Consortium"/>
            <person name="Kohler A."/>
            <person name="Kuo A."/>
            <person name="Nagy L.G."/>
            <person name="Floudas D."/>
            <person name="Copeland A."/>
            <person name="Barry K.W."/>
            <person name="Cichocki N."/>
            <person name="Veneault-Fourrey C."/>
            <person name="LaButti K."/>
            <person name="Lindquist E.A."/>
            <person name="Lipzen A."/>
            <person name="Lundell T."/>
            <person name="Morin E."/>
            <person name="Murat C."/>
            <person name="Riley R."/>
            <person name="Ohm R."/>
            <person name="Sun H."/>
            <person name="Tunlid A."/>
            <person name="Henrissat B."/>
            <person name="Grigoriev I.V."/>
            <person name="Hibbett D.S."/>
            <person name="Martin F."/>
        </authorList>
    </citation>
    <scope>NUCLEOTIDE SEQUENCE [LARGE SCALE GENOMIC DNA]</scope>
    <source>
        <strain evidence="2">441</strain>
    </source>
</reference>
<gene>
    <name evidence="1" type="ORF">PISMIDRAFT_687412</name>
</gene>
<evidence type="ECO:0000313" key="2">
    <source>
        <dbReference type="Proteomes" id="UP000054018"/>
    </source>
</evidence>